<dbReference type="Proteomes" id="UP001174909">
    <property type="component" value="Unassembled WGS sequence"/>
</dbReference>
<organism evidence="1 2">
    <name type="scientific">Geodia barretti</name>
    <name type="common">Barrett's horny sponge</name>
    <dbReference type="NCBI Taxonomy" id="519541"/>
    <lineage>
        <taxon>Eukaryota</taxon>
        <taxon>Metazoa</taxon>
        <taxon>Porifera</taxon>
        <taxon>Demospongiae</taxon>
        <taxon>Heteroscleromorpha</taxon>
        <taxon>Tetractinellida</taxon>
        <taxon>Astrophorina</taxon>
        <taxon>Geodiidae</taxon>
        <taxon>Geodia</taxon>
    </lineage>
</organism>
<gene>
    <name evidence="1" type="ORF">GBAR_LOCUS13184</name>
</gene>
<accession>A0AA35S4E3</accession>
<reference evidence="1" key="1">
    <citation type="submission" date="2023-03" db="EMBL/GenBank/DDBJ databases">
        <authorList>
            <person name="Steffen K."/>
            <person name="Cardenas P."/>
        </authorList>
    </citation>
    <scope>NUCLEOTIDE SEQUENCE</scope>
</reference>
<keyword evidence="2" id="KW-1185">Reference proteome</keyword>
<proteinExistence type="predicted"/>
<dbReference type="EMBL" id="CASHTH010001958">
    <property type="protein sequence ID" value="CAI8022443.1"/>
    <property type="molecule type" value="Genomic_DNA"/>
</dbReference>
<evidence type="ECO:0000313" key="2">
    <source>
        <dbReference type="Proteomes" id="UP001174909"/>
    </source>
</evidence>
<comment type="caution">
    <text evidence="1">The sequence shown here is derived from an EMBL/GenBank/DDBJ whole genome shotgun (WGS) entry which is preliminary data.</text>
</comment>
<name>A0AA35S4E3_GEOBA</name>
<evidence type="ECO:0000313" key="1">
    <source>
        <dbReference type="EMBL" id="CAI8022443.1"/>
    </source>
</evidence>
<sequence length="39" mass="4691">MDTRWIGCFKIYRRQQEGQYQSQVRHCRLKVEGGHVAII</sequence>
<protein>
    <submittedName>
        <fullName evidence="1">Uncharacterized protein</fullName>
    </submittedName>
</protein>
<dbReference type="AlphaFoldDB" id="A0AA35S4E3"/>
<feature type="non-terminal residue" evidence="1">
    <location>
        <position position="39"/>
    </location>
</feature>